<sequence length="103" mass="11081">MSRLAAVPSYRTVLTVTTLHPGRVPCDVEEAARAAVTISTALEAFQVDVVSGEPRVTIRFTGTDDVDARRTHRRVVAEVRGVADVSRQLLAKVVAGRSVPTQV</sequence>
<proteinExistence type="predicted"/>
<evidence type="ECO:0000313" key="1">
    <source>
        <dbReference type="EMBL" id="AYD90173.1"/>
    </source>
</evidence>
<evidence type="ECO:0000313" key="2">
    <source>
        <dbReference type="Proteomes" id="UP000273001"/>
    </source>
</evidence>
<reference evidence="1 2" key="1">
    <citation type="submission" date="2018-09" db="EMBL/GenBank/DDBJ databases">
        <authorList>
            <person name="Li J."/>
        </authorList>
    </citation>
    <scope>NUCLEOTIDE SEQUENCE [LARGE SCALE GENOMIC DNA]</scope>
    <source>
        <strain evidence="1 2">2129</strain>
    </source>
</reference>
<keyword evidence="2" id="KW-1185">Reference proteome</keyword>
<accession>A0ABM6Z4S3</accession>
<name>A0ABM6Z4S3_9ACTO</name>
<gene>
    <name evidence="1" type="ORF">D5R93_09485</name>
</gene>
<dbReference type="EMBL" id="CP032514">
    <property type="protein sequence ID" value="AYD90173.1"/>
    <property type="molecule type" value="Genomic_DNA"/>
</dbReference>
<organism evidence="1 2">
    <name type="scientific">Actinomyces lilanjuaniae</name>
    <dbReference type="NCBI Taxonomy" id="2321394"/>
    <lineage>
        <taxon>Bacteria</taxon>
        <taxon>Bacillati</taxon>
        <taxon>Actinomycetota</taxon>
        <taxon>Actinomycetes</taxon>
        <taxon>Actinomycetales</taxon>
        <taxon>Actinomycetaceae</taxon>
        <taxon>Actinomyces</taxon>
    </lineage>
</organism>
<dbReference type="Proteomes" id="UP000273001">
    <property type="component" value="Chromosome"/>
</dbReference>
<protein>
    <submittedName>
        <fullName evidence="1">FMN-dependent dehydrogenase</fullName>
    </submittedName>
</protein>